<evidence type="ECO:0000259" key="6">
    <source>
        <dbReference type="Pfam" id="PF00324"/>
    </source>
</evidence>
<feature type="transmembrane region" description="Helical" evidence="5">
    <location>
        <begin position="426"/>
        <end position="444"/>
    </location>
</feature>
<feature type="transmembrane region" description="Helical" evidence="5">
    <location>
        <begin position="104"/>
        <end position="124"/>
    </location>
</feature>
<sequence>MQKPDALFPAPVQPAGSLPIDLKRSLSFADLLIHGLIFIGPLAPFAIYGYLSSISKDMVVLAYLVGALAMSFTAYSYKLLSADFPLAGSVYAYARRAIGEKTGFVAGWMLVLDYLLMPAVVYLAAANALHDIVPSIPRWSMVVGFIAIGTVVNFIGVEVTAAMNKILLAVQLALLAVFLVLGAYALSHGAGAGHLTMKPLYRPEAFSVGLVFAAVSLSATSFLGFDAISTLAEEVRGDSRRIVGRATIASLLLAAALFVAQTWIATDLANGRSFASPDTAMYEVAAIAGGKGFGSLTACLCAVMFGLTSAGVVQASISRLLFAMARDGRMPAFMATVHPRFKTPYGSLLFVAVASIAISMVFLNHFDVIALLINFGAITGFLILHVTVVVHFVGRRGSRAYFRHLVCPAIGFAILAYVLYYMERAAWEIGLCWLALGAISYAIFLRKRHPLRSPAVEPC</sequence>
<evidence type="ECO:0000256" key="2">
    <source>
        <dbReference type="ARBA" id="ARBA00022692"/>
    </source>
</evidence>
<evidence type="ECO:0000256" key="5">
    <source>
        <dbReference type="SAM" id="Phobius"/>
    </source>
</evidence>
<keyword evidence="2 5" id="KW-0812">Transmembrane</keyword>
<comment type="caution">
    <text evidence="7">The sequence shown here is derived from an EMBL/GenBank/DDBJ whole genome shotgun (WGS) entry which is preliminary data.</text>
</comment>
<feature type="transmembrane region" description="Helical" evidence="5">
    <location>
        <begin position="343"/>
        <end position="363"/>
    </location>
</feature>
<feature type="transmembrane region" description="Helical" evidence="5">
    <location>
        <begin position="31"/>
        <end position="52"/>
    </location>
</feature>
<keyword evidence="8" id="KW-1185">Reference proteome</keyword>
<keyword evidence="4 5" id="KW-0472">Membrane</keyword>
<protein>
    <submittedName>
        <fullName evidence="7">APC family permease</fullName>
    </submittedName>
</protein>
<feature type="transmembrane region" description="Helical" evidence="5">
    <location>
        <begin position="136"/>
        <end position="155"/>
    </location>
</feature>
<feature type="transmembrane region" description="Helical" evidence="5">
    <location>
        <begin position="206"/>
        <end position="225"/>
    </location>
</feature>
<evidence type="ECO:0000256" key="4">
    <source>
        <dbReference type="ARBA" id="ARBA00023136"/>
    </source>
</evidence>
<dbReference type="InterPro" id="IPR004841">
    <property type="entry name" value="AA-permease/SLC12A_dom"/>
</dbReference>
<evidence type="ECO:0000313" key="7">
    <source>
        <dbReference type="EMBL" id="MBM7122143.1"/>
    </source>
</evidence>
<feature type="transmembrane region" description="Helical" evidence="5">
    <location>
        <begin position="246"/>
        <end position="264"/>
    </location>
</feature>
<reference evidence="7 8" key="1">
    <citation type="submission" date="2020-10" db="EMBL/GenBank/DDBJ databases">
        <title>Phylogeny of dyella-like bacteria.</title>
        <authorList>
            <person name="Fu J."/>
        </authorList>
    </citation>
    <scope>NUCLEOTIDE SEQUENCE [LARGE SCALE GENOMIC DNA]</scope>
    <source>
        <strain evidence="7 8">THG-B117</strain>
    </source>
</reference>
<feature type="transmembrane region" description="Helical" evidence="5">
    <location>
        <begin position="293"/>
        <end position="322"/>
    </location>
</feature>
<proteinExistence type="predicted"/>
<dbReference type="Pfam" id="PF00324">
    <property type="entry name" value="AA_permease"/>
    <property type="match status" value="1"/>
</dbReference>
<dbReference type="PIRSF" id="PIRSF006060">
    <property type="entry name" value="AA_transporter"/>
    <property type="match status" value="1"/>
</dbReference>
<dbReference type="RefSeq" id="WP_204636575.1">
    <property type="nucleotide sequence ID" value="NZ_JADIKC010000005.1"/>
</dbReference>
<accession>A0ABS2JUJ5</accession>
<feature type="domain" description="Amino acid permease/ SLC12A" evidence="6">
    <location>
        <begin position="46"/>
        <end position="405"/>
    </location>
</feature>
<evidence type="ECO:0000313" key="8">
    <source>
        <dbReference type="Proteomes" id="UP001430065"/>
    </source>
</evidence>
<feature type="transmembrane region" description="Helical" evidence="5">
    <location>
        <begin position="369"/>
        <end position="393"/>
    </location>
</feature>
<comment type="subcellular location">
    <subcellularLocation>
        <location evidence="1">Membrane</location>
        <topology evidence="1">Multi-pass membrane protein</topology>
    </subcellularLocation>
</comment>
<evidence type="ECO:0000256" key="1">
    <source>
        <dbReference type="ARBA" id="ARBA00004141"/>
    </source>
</evidence>
<dbReference type="PANTHER" id="PTHR42770">
    <property type="entry name" value="AMINO ACID TRANSPORTER-RELATED"/>
    <property type="match status" value="1"/>
</dbReference>
<gene>
    <name evidence="7" type="ORF">ISP20_13340</name>
</gene>
<dbReference type="Proteomes" id="UP001430065">
    <property type="component" value="Unassembled WGS sequence"/>
</dbReference>
<dbReference type="EMBL" id="JADIKC010000005">
    <property type="protein sequence ID" value="MBM7122143.1"/>
    <property type="molecule type" value="Genomic_DNA"/>
</dbReference>
<keyword evidence="3 5" id="KW-1133">Transmembrane helix</keyword>
<organism evidence="7 8">
    <name type="scientific">Dyella kyungheensis</name>
    <dbReference type="NCBI Taxonomy" id="1242174"/>
    <lineage>
        <taxon>Bacteria</taxon>
        <taxon>Pseudomonadati</taxon>
        <taxon>Pseudomonadota</taxon>
        <taxon>Gammaproteobacteria</taxon>
        <taxon>Lysobacterales</taxon>
        <taxon>Rhodanobacteraceae</taxon>
        <taxon>Dyella</taxon>
    </lineage>
</organism>
<feature type="transmembrane region" description="Helical" evidence="5">
    <location>
        <begin position="400"/>
        <end position="420"/>
    </location>
</feature>
<name>A0ABS2JUJ5_9GAMM</name>
<feature type="transmembrane region" description="Helical" evidence="5">
    <location>
        <begin position="58"/>
        <end position="77"/>
    </location>
</feature>
<dbReference type="PANTHER" id="PTHR42770:SF16">
    <property type="entry name" value="AMINO ACID PERMEASE"/>
    <property type="match status" value="1"/>
</dbReference>
<dbReference type="InterPro" id="IPR050367">
    <property type="entry name" value="APC_superfamily"/>
</dbReference>
<dbReference type="Gene3D" id="1.20.1740.10">
    <property type="entry name" value="Amino acid/polyamine transporter I"/>
    <property type="match status" value="1"/>
</dbReference>
<feature type="transmembrane region" description="Helical" evidence="5">
    <location>
        <begin position="167"/>
        <end position="186"/>
    </location>
</feature>
<evidence type="ECO:0000256" key="3">
    <source>
        <dbReference type="ARBA" id="ARBA00022989"/>
    </source>
</evidence>